<dbReference type="AlphaFoldDB" id="A0A6N2K7A4"/>
<feature type="region of interest" description="Disordered" evidence="1">
    <location>
        <begin position="25"/>
        <end position="58"/>
    </location>
</feature>
<proteinExistence type="predicted"/>
<dbReference type="EMBL" id="CAADRP010000169">
    <property type="protein sequence ID" value="VFU24224.1"/>
    <property type="molecule type" value="Genomic_DNA"/>
</dbReference>
<evidence type="ECO:0000256" key="1">
    <source>
        <dbReference type="SAM" id="MobiDB-lite"/>
    </source>
</evidence>
<reference evidence="2" key="1">
    <citation type="submission" date="2019-03" db="EMBL/GenBank/DDBJ databases">
        <authorList>
            <person name="Mank J."/>
            <person name="Almeida P."/>
        </authorList>
    </citation>
    <scope>NUCLEOTIDE SEQUENCE</scope>
    <source>
        <strain evidence="2">78183</strain>
    </source>
</reference>
<name>A0A6N2K7A4_SALVM</name>
<protein>
    <submittedName>
        <fullName evidence="2">Uncharacterized protein</fullName>
    </submittedName>
</protein>
<gene>
    <name evidence="2" type="ORF">SVIM_LOCUS43959</name>
</gene>
<evidence type="ECO:0000313" key="2">
    <source>
        <dbReference type="EMBL" id="VFU24224.1"/>
    </source>
</evidence>
<sequence length="126" mass="12452">MQRSQKVTNGGLSAPGAVALNRLEPNVGAGVEPNAGVDEKLAPNTGASPPDIAGVEPNAGVDEKLNAGVDIAGVEPNAGVDEKLAVPHTGASPPDIAAAEPNPVVDEVVAAPCAVPNRNLGGTQLR</sequence>
<accession>A0A6N2K7A4</accession>
<organism evidence="2">
    <name type="scientific">Salix viminalis</name>
    <name type="common">Common osier</name>
    <name type="synonym">Basket willow</name>
    <dbReference type="NCBI Taxonomy" id="40686"/>
    <lineage>
        <taxon>Eukaryota</taxon>
        <taxon>Viridiplantae</taxon>
        <taxon>Streptophyta</taxon>
        <taxon>Embryophyta</taxon>
        <taxon>Tracheophyta</taxon>
        <taxon>Spermatophyta</taxon>
        <taxon>Magnoliopsida</taxon>
        <taxon>eudicotyledons</taxon>
        <taxon>Gunneridae</taxon>
        <taxon>Pentapetalae</taxon>
        <taxon>rosids</taxon>
        <taxon>fabids</taxon>
        <taxon>Malpighiales</taxon>
        <taxon>Salicaceae</taxon>
        <taxon>Saliceae</taxon>
        <taxon>Salix</taxon>
    </lineage>
</organism>